<dbReference type="NCBIfam" id="TIGR01175">
    <property type="entry name" value="pilM"/>
    <property type="match status" value="1"/>
</dbReference>
<dbReference type="Pfam" id="PF11104">
    <property type="entry name" value="PilM_2"/>
    <property type="match status" value="1"/>
</dbReference>
<dbReference type="InterPro" id="IPR050696">
    <property type="entry name" value="FtsA/MreB"/>
</dbReference>
<evidence type="ECO:0000259" key="1">
    <source>
        <dbReference type="SMART" id="SM00842"/>
    </source>
</evidence>
<dbReference type="SUPFAM" id="SSF53067">
    <property type="entry name" value="Actin-like ATPase domain"/>
    <property type="match status" value="1"/>
</dbReference>
<dbReference type="OrthoDB" id="9773403at2"/>
<evidence type="ECO:0000313" key="3">
    <source>
        <dbReference type="Proteomes" id="UP000199400"/>
    </source>
</evidence>
<organism evidence="2 3">
    <name type="scientific">Nannocystis exedens</name>
    <dbReference type="NCBI Taxonomy" id="54"/>
    <lineage>
        <taxon>Bacteria</taxon>
        <taxon>Pseudomonadati</taxon>
        <taxon>Myxococcota</taxon>
        <taxon>Polyangia</taxon>
        <taxon>Nannocystales</taxon>
        <taxon>Nannocystaceae</taxon>
        <taxon>Nannocystis</taxon>
    </lineage>
</organism>
<dbReference type="PANTHER" id="PTHR32432:SF3">
    <property type="entry name" value="ETHANOLAMINE UTILIZATION PROTEIN EUTJ"/>
    <property type="match status" value="1"/>
</dbReference>
<reference evidence="3" key="1">
    <citation type="submission" date="2016-10" db="EMBL/GenBank/DDBJ databases">
        <authorList>
            <person name="Varghese N."/>
            <person name="Submissions S."/>
        </authorList>
    </citation>
    <scope>NUCLEOTIDE SEQUENCE [LARGE SCALE GENOMIC DNA]</scope>
    <source>
        <strain evidence="3">ATCC 25963</strain>
    </source>
</reference>
<dbReference type="AlphaFoldDB" id="A0A1I2GEA9"/>
<dbReference type="RefSeq" id="WP_096328140.1">
    <property type="nucleotide sequence ID" value="NZ_FOMX01000032.1"/>
</dbReference>
<protein>
    <submittedName>
        <fullName evidence="2">Type IV pilus assembly protein PilM</fullName>
    </submittedName>
</protein>
<dbReference type="EMBL" id="FOMX01000032">
    <property type="protein sequence ID" value="SFF16114.1"/>
    <property type="molecule type" value="Genomic_DNA"/>
</dbReference>
<dbReference type="STRING" id="54.SAMN02745121_07251"/>
<dbReference type="InterPro" id="IPR003494">
    <property type="entry name" value="SHS2_FtsA"/>
</dbReference>
<gene>
    <name evidence="2" type="ORF">SAMN02745121_07251</name>
</gene>
<accession>A0A1I2GEA9</accession>
<name>A0A1I2GEA9_9BACT</name>
<keyword evidence="3" id="KW-1185">Reference proteome</keyword>
<dbReference type="Proteomes" id="UP000199400">
    <property type="component" value="Unassembled WGS sequence"/>
</dbReference>
<dbReference type="InterPro" id="IPR043129">
    <property type="entry name" value="ATPase_NBD"/>
</dbReference>
<dbReference type="PIRSF" id="PIRSF019169">
    <property type="entry name" value="PilM"/>
    <property type="match status" value="1"/>
</dbReference>
<dbReference type="Gene3D" id="3.30.1490.300">
    <property type="match status" value="1"/>
</dbReference>
<dbReference type="GO" id="GO:0051301">
    <property type="term" value="P:cell division"/>
    <property type="evidence" value="ECO:0007669"/>
    <property type="project" value="InterPro"/>
</dbReference>
<dbReference type="SMART" id="SM00842">
    <property type="entry name" value="FtsA"/>
    <property type="match status" value="1"/>
</dbReference>
<dbReference type="PANTHER" id="PTHR32432">
    <property type="entry name" value="CELL DIVISION PROTEIN FTSA-RELATED"/>
    <property type="match status" value="1"/>
</dbReference>
<sequence>MTRRCFGLDLGTSAVRLVQLRQARSGLRVARFGVEPLAPGCIEDGQVVDHEATVAAVRRVLARVRPLGRDVALAVAGNGVIIKRFAVPQLRPEALVAQIAWEADQIVAPQQRGEVLVDHTILRENPATGEIEVLLVAAKHDIVRQRLRVAQDCGLRPVVVDAAAFALHNCVEAAHGLVGGETAAVLAVGAATSTITIVADGVPAYGRDFGAGGRDYDAAIQQATGASASEAEALKRRAAVEPEVAARLADVLAPVSRAIAGEVQRSLAFFLDSTVAEPLTRIYLAGGAAATPTLAPALGERLGAAVQRVEPFARLAVDAGVDAGVLAAEGAAAALAFGLALRREDDSP</sequence>
<dbReference type="CDD" id="cd24049">
    <property type="entry name" value="ASKHA_NBD_PilM"/>
    <property type="match status" value="1"/>
</dbReference>
<dbReference type="Gene3D" id="3.30.420.40">
    <property type="match status" value="2"/>
</dbReference>
<proteinExistence type="predicted"/>
<dbReference type="InterPro" id="IPR005883">
    <property type="entry name" value="PilM"/>
</dbReference>
<evidence type="ECO:0000313" key="2">
    <source>
        <dbReference type="EMBL" id="SFF16114.1"/>
    </source>
</evidence>
<feature type="domain" description="SHS2" evidence="1">
    <location>
        <begin position="5"/>
        <end position="171"/>
    </location>
</feature>